<dbReference type="Pfam" id="PF00126">
    <property type="entry name" value="HTH_1"/>
    <property type="match status" value="1"/>
</dbReference>
<dbReference type="PANTHER" id="PTHR30537">
    <property type="entry name" value="HTH-TYPE TRANSCRIPTIONAL REGULATOR"/>
    <property type="match status" value="1"/>
</dbReference>
<dbReference type="PANTHER" id="PTHR30537:SF5">
    <property type="entry name" value="HTH-TYPE TRANSCRIPTIONAL ACTIVATOR TTDR-RELATED"/>
    <property type="match status" value="1"/>
</dbReference>
<dbReference type="FunFam" id="1.10.10.10:FF:000001">
    <property type="entry name" value="LysR family transcriptional regulator"/>
    <property type="match status" value="1"/>
</dbReference>
<dbReference type="CDD" id="cd08422">
    <property type="entry name" value="PBP2_CrgA_like"/>
    <property type="match status" value="1"/>
</dbReference>
<evidence type="ECO:0000256" key="4">
    <source>
        <dbReference type="ARBA" id="ARBA00023163"/>
    </source>
</evidence>
<keyword evidence="4" id="KW-0804">Transcription</keyword>
<evidence type="ECO:0000313" key="7">
    <source>
        <dbReference type="Proteomes" id="UP000295763"/>
    </source>
</evidence>
<gene>
    <name evidence="6" type="ORF">EDC44_1153</name>
</gene>
<dbReference type="Gene3D" id="3.40.190.290">
    <property type="match status" value="1"/>
</dbReference>
<reference evidence="6 7" key="1">
    <citation type="submission" date="2019-03" db="EMBL/GenBank/DDBJ databases">
        <title>Genomic Encyclopedia of Type Strains, Phase IV (KMG-IV): sequencing the most valuable type-strain genomes for metagenomic binning, comparative biology and taxonomic classification.</title>
        <authorList>
            <person name="Goeker M."/>
        </authorList>
    </citation>
    <scope>NUCLEOTIDE SEQUENCE [LARGE SCALE GENOMIC DNA]</scope>
    <source>
        <strain evidence="6 7">DSM 28404</strain>
    </source>
</reference>
<comment type="caution">
    <text evidence="6">The sequence shown here is derived from an EMBL/GenBank/DDBJ whole genome shotgun (WGS) entry which is preliminary data.</text>
</comment>
<dbReference type="InterPro" id="IPR036388">
    <property type="entry name" value="WH-like_DNA-bd_sf"/>
</dbReference>
<evidence type="ECO:0000313" key="6">
    <source>
        <dbReference type="EMBL" id="TCP94700.1"/>
    </source>
</evidence>
<dbReference type="EMBL" id="SLYB01000015">
    <property type="protein sequence ID" value="TCP94700.1"/>
    <property type="molecule type" value="Genomic_DNA"/>
</dbReference>
<dbReference type="InterPro" id="IPR005119">
    <property type="entry name" value="LysR_subst-bd"/>
</dbReference>
<dbReference type="SUPFAM" id="SSF53850">
    <property type="entry name" value="Periplasmic binding protein-like II"/>
    <property type="match status" value="1"/>
</dbReference>
<dbReference type="InterPro" id="IPR000847">
    <property type="entry name" value="LysR_HTH_N"/>
</dbReference>
<sequence length="297" mass="33942">MDKLNAISVFCRVVETQSFTKAAENQGISVAMASKLISQLEDQLKTRLLHRTTRKITPTETGQLYYQRCQPILAELEEADLSINETTNELQGTLMISIPRDFGIRFISPNLSRFIQSHPNLHVRIEFNDNKVDLVAEGFDLALRIGTLAENTMVGRKIASSNIHIVASPDYLKERGVPKTPYDLQHHDCLLYDSIGDQIWLFNKDNHTYDVKVSPKFSCNSGISLVDLAKEGLGIIRVPSFLVEEELQAGSLVEILSEYKQDTIDLNFVYPHRRYLPTKVKEFMRFIEELKQQYGYQ</sequence>
<evidence type="ECO:0000256" key="1">
    <source>
        <dbReference type="ARBA" id="ARBA00009437"/>
    </source>
</evidence>
<dbReference type="GO" id="GO:0003700">
    <property type="term" value="F:DNA-binding transcription factor activity"/>
    <property type="evidence" value="ECO:0007669"/>
    <property type="project" value="InterPro"/>
</dbReference>
<evidence type="ECO:0000256" key="3">
    <source>
        <dbReference type="ARBA" id="ARBA00023125"/>
    </source>
</evidence>
<protein>
    <submittedName>
        <fullName evidence="6">LysR family transcriptional regulator</fullName>
    </submittedName>
</protein>
<dbReference type="OrthoDB" id="8885940at2"/>
<keyword evidence="2" id="KW-0805">Transcription regulation</keyword>
<name>A0A4R2SYE6_9PAST</name>
<feature type="domain" description="HTH lysR-type" evidence="5">
    <location>
        <begin position="1"/>
        <end position="59"/>
    </location>
</feature>
<accession>A0A4R2SYE6</accession>
<dbReference type="GO" id="GO:0043565">
    <property type="term" value="F:sequence-specific DNA binding"/>
    <property type="evidence" value="ECO:0007669"/>
    <property type="project" value="TreeGrafter"/>
</dbReference>
<keyword evidence="3" id="KW-0238">DNA-binding</keyword>
<evidence type="ECO:0000259" key="5">
    <source>
        <dbReference type="PROSITE" id="PS50931"/>
    </source>
</evidence>
<dbReference type="AlphaFoldDB" id="A0A4R2SYE6"/>
<comment type="similarity">
    <text evidence="1">Belongs to the LysR transcriptional regulatory family.</text>
</comment>
<dbReference type="Pfam" id="PF03466">
    <property type="entry name" value="LysR_substrate"/>
    <property type="match status" value="1"/>
</dbReference>
<keyword evidence="7" id="KW-1185">Reference proteome</keyword>
<proteinExistence type="inferred from homology"/>
<dbReference type="SUPFAM" id="SSF46785">
    <property type="entry name" value="Winged helix' DNA-binding domain"/>
    <property type="match status" value="1"/>
</dbReference>
<dbReference type="RefSeq" id="WP_131977140.1">
    <property type="nucleotide sequence ID" value="NZ_SLYB01000015.1"/>
</dbReference>
<dbReference type="InterPro" id="IPR058163">
    <property type="entry name" value="LysR-type_TF_proteobact-type"/>
</dbReference>
<dbReference type="GO" id="GO:0006351">
    <property type="term" value="P:DNA-templated transcription"/>
    <property type="evidence" value="ECO:0007669"/>
    <property type="project" value="TreeGrafter"/>
</dbReference>
<evidence type="ECO:0000256" key="2">
    <source>
        <dbReference type="ARBA" id="ARBA00023015"/>
    </source>
</evidence>
<organism evidence="6 7">
    <name type="scientific">Cricetibacter osteomyelitidis</name>
    <dbReference type="NCBI Taxonomy" id="1521931"/>
    <lineage>
        <taxon>Bacteria</taxon>
        <taxon>Pseudomonadati</taxon>
        <taxon>Pseudomonadota</taxon>
        <taxon>Gammaproteobacteria</taxon>
        <taxon>Pasteurellales</taxon>
        <taxon>Pasteurellaceae</taxon>
        <taxon>Cricetibacter</taxon>
    </lineage>
</organism>
<dbReference type="FunFam" id="3.40.190.290:FF:000001">
    <property type="entry name" value="Transcriptional regulator, LysR family"/>
    <property type="match status" value="1"/>
</dbReference>
<dbReference type="Proteomes" id="UP000295763">
    <property type="component" value="Unassembled WGS sequence"/>
</dbReference>
<dbReference type="InterPro" id="IPR036390">
    <property type="entry name" value="WH_DNA-bd_sf"/>
</dbReference>
<dbReference type="Gene3D" id="1.10.10.10">
    <property type="entry name" value="Winged helix-like DNA-binding domain superfamily/Winged helix DNA-binding domain"/>
    <property type="match status" value="1"/>
</dbReference>
<dbReference type="PROSITE" id="PS50931">
    <property type="entry name" value="HTH_LYSR"/>
    <property type="match status" value="1"/>
</dbReference>